<organism evidence="2 3">
    <name type="scientific">Polaribacter cellanae</name>
    <dbReference type="NCBI Taxonomy" id="2818493"/>
    <lineage>
        <taxon>Bacteria</taxon>
        <taxon>Pseudomonadati</taxon>
        <taxon>Bacteroidota</taxon>
        <taxon>Flavobacteriia</taxon>
        <taxon>Flavobacteriales</taxon>
        <taxon>Flavobacteriaceae</taxon>
    </lineage>
</organism>
<dbReference type="RefSeq" id="WP_208077599.1">
    <property type="nucleotide sequence ID" value="NZ_CP071869.1"/>
</dbReference>
<dbReference type="EMBL" id="CP071869">
    <property type="protein sequence ID" value="QTE21986.1"/>
    <property type="molecule type" value="Genomic_DNA"/>
</dbReference>
<gene>
    <name evidence="2" type="ORF">J3359_14375</name>
</gene>
<dbReference type="KEGG" id="pcea:J3359_14375"/>
<evidence type="ECO:0000313" key="3">
    <source>
        <dbReference type="Proteomes" id="UP000663920"/>
    </source>
</evidence>
<sequence length="60" mass="6697">MKGKFKFSKEERNLLRNSINSFQNEIVKDSLTTICGAGHSRSHVNDSWDRSSGGTILVAK</sequence>
<feature type="region of interest" description="Disordered" evidence="1">
    <location>
        <begin position="40"/>
        <end position="60"/>
    </location>
</feature>
<reference evidence="2 3" key="1">
    <citation type="submission" date="2021-03" db="EMBL/GenBank/DDBJ databases">
        <title>Complete genome of Polaribacter_sp.SM13.</title>
        <authorList>
            <person name="Jeong S.W."/>
            <person name="Bae J.W."/>
        </authorList>
    </citation>
    <scope>NUCLEOTIDE SEQUENCE [LARGE SCALE GENOMIC DNA]</scope>
    <source>
        <strain evidence="2 3">SM13</strain>
    </source>
</reference>
<accession>A0A975CRN4</accession>
<dbReference type="AlphaFoldDB" id="A0A975CRN4"/>
<dbReference type="Proteomes" id="UP000663920">
    <property type="component" value="Chromosome"/>
</dbReference>
<evidence type="ECO:0000313" key="2">
    <source>
        <dbReference type="EMBL" id="QTE21986.1"/>
    </source>
</evidence>
<evidence type="ECO:0000256" key="1">
    <source>
        <dbReference type="SAM" id="MobiDB-lite"/>
    </source>
</evidence>
<name>A0A975CRN4_9FLAO</name>
<protein>
    <submittedName>
        <fullName evidence="2">Uncharacterized protein</fullName>
    </submittedName>
</protein>
<keyword evidence="3" id="KW-1185">Reference proteome</keyword>
<proteinExistence type="predicted"/>